<dbReference type="InParanoid" id="A0A4S2N114"/>
<keyword evidence="3" id="KW-1185">Reference proteome</keyword>
<dbReference type="EMBL" id="ML220115">
    <property type="protein sequence ID" value="TGZ82636.1"/>
    <property type="molecule type" value="Genomic_DNA"/>
</dbReference>
<accession>A0A4S2N114</accession>
<protein>
    <submittedName>
        <fullName evidence="2">Uncharacterized protein</fullName>
    </submittedName>
</protein>
<name>A0A4S2N114_9PEZI</name>
<evidence type="ECO:0000313" key="3">
    <source>
        <dbReference type="Proteomes" id="UP000298138"/>
    </source>
</evidence>
<evidence type="ECO:0000256" key="1">
    <source>
        <dbReference type="SAM" id="MobiDB-lite"/>
    </source>
</evidence>
<gene>
    <name evidence="2" type="ORF">EX30DRAFT_193519</name>
</gene>
<feature type="region of interest" description="Disordered" evidence="1">
    <location>
        <begin position="1"/>
        <end position="20"/>
    </location>
</feature>
<reference evidence="2 3" key="1">
    <citation type="submission" date="2019-04" db="EMBL/GenBank/DDBJ databases">
        <title>Comparative genomics and transcriptomics to analyze fruiting body development in filamentous ascomycetes.</title>
        <authorList>
            <consortium name="DOE Joint Genome Institute"/>
            <person name="Lutkenhaus R."/>
            <person name="Traeger S."/>
            <person name="Breuer J."/>
            <person name="Kuo A."/>
            <person name="Lipzen A."/>
            <person name="Pangilinan J."/>
            <person name="Dilworth D."/>
            <person name="Sandor L."/>
            <person name="Poggeler S."/>
            <person name="Barry K."/>
            <person name="Grigoriev I.V."/>
            <person name="Nowrousian M."/>
        </authorList>
    </citation>
    <scope>NUCLEOTIDE SEQUENCE [LARGE SCALE GENOMIC DNA]</scope>
    <source>
        <strain evidence="2 3">CBS 389.68</strain>
    </source>
</reference>
<proteinExistence type="predicted"/>
<dbReference type="Proteomes" id="UP000298138">
    <property type="component" value="Unassembled WGS sequence"/>
</dbReference>
<evidence type="ECO:0000313" key="2">
    <source>
        <dbReference type="EMBL" id="TGZ82636.1"/>
    </source>
</evidence>
<sequence length="148" mass="16185">MDRRKDGGTRPGQNGPERTGWMDRIFSGLSSTPQTHHHYHHHYSLRLTMTMSLFCLCLLLSTSAAQPAALWVCVCVCVHPNSPVLNTFLSTTLPPSSPAGPRARTPSRTQQVLDGYLAFSFPRLPPSASAAAASFLFYPSQPSIYPAN</sequence>
<dbReference type="AlphaFoldDB" id="A0A4S2N114"/>
<organism evidence="2 3">
    <name type="scientific">Ascodesmis nigricans</name>
    <dbReference type="NCBI Taxonomy" id="341454"/>
    <lineage>
        <taxon>Eukaryota</taxon>
        <taxon>Fungi</taxon>
        <taxon>Dikarya</taxon>
        <taxon>Ascomycota</taxon>
        <taxon>Pezizomycotina</taxon>
        <taxon>Pezizomycetes</taxon>
        <taxon>Pezizales</taxon>
        <taxon>Ascodesmidaceae</taxon>
        <taxon>Ascodesmis</taxon>
    </lineage>
</organism>